<reference evidence="3" key="2">
    <citation type="submission" date="2025-08" db="UniProtKB">
        <authorList>
            <consortium name="Ensembl"/>
        </authorList>
    </citation>
    <scope>IDENTIFICATION</scope>
</reference>
<organism evidence="3 4">
    <name type="scientific">Erpetoichthys calabaricus</name>
    <name type="common">Rope fish</name>
    <name type="synonym">Calamoichthys calabaricus</name>
    <dbReference type="NCBI Taxonomy" id="27687"/>
    <lineage>
        <taxon>Eukaryota</taxon>
        <taxon>Metazoa</taxon>
        <taxon>Chordata</taxon>
        <taxon>Craniata</taxon>
        <taxon>Vertebrata</taxon>
        <taxon>Euteleostomi</taxon>
        <taxon>Actinopterygii</taxon>
        <taxon>Polypteriformes</taxon>
        <taxon>Polypteridae</taxon>
        <taxon>Erpetoichthys</taxon>
    </lineage>
</organism>
<dbReference type="PANTHER" id="PTHR15344">
    <property type="entry name" value="CDC42 EFFECTOR PROTEIN BORG"/>
    <property type="match status" value="1"/>
</dbReference>
<dbReference type="Ensembl" id="ENSECRT00000034378.1">
    <property type="protein sequence ID" value="ENSECRP00000033648.1"/>
    <property type="gene ID" value="ENSECRG00000022781.1"/>
</dbReference>
<keyword evidence="4" id="KW-1185">Reference proteome</keyword>
<accession>A0A8C4TLT7</accession>
<dbReference type="GO" id="GO:0008360">
    <property type="term" value="P:regulation of cell shape"/>
    <property type="evidence" value="ECO:0007669"/>
    <property type="project" value="TreeGrafter"/>
</dbReference>
<dbReference type="GO" id="GO:0031274">
    <property type="term" value="P:positive regulation of pseudopodium assembly"/>
    <property type="evidence" value="ECO:0007669"/>
    <property type="project" value="TreeGrafter"/>
</dbReference>
<feature type="compositionally biased region" description="Polar residues" evidence="1">
    <location>
        <begin position="93"/>
        <end position="108"/>
    </location>
</feature>
<dbReference type="Pfam" id="PF00786">
    <property type="entry name" value="PBD"/>
    <property type="match status" value="1"/>
</dbReference>
<dbReference type="InterPro" id="IPR000095">
    <property type="entry name" value="CRIB_dom"/>
</dbReference>
<dbReference type="GeneTree" id="ENSGT00940000162969"/>
<dbReference type="GO" id="GO:0030838">
    <property type="term" value="P:positive regulation of actin filament polymerization"/>
    <property type="evidence" value="ECO:0007669"/>
    <property type="project" value="TreeGrafter"/>
</dbReference>
<feature type="compositionally biased region" description="Basic and acidic residues" evidence="1">
    <location>
        <begin position="111"/>
        <end position="129"/>
    </location>
</feature>
<proteinExistence type="predicted"/>
<dbReference type="PANTHER" id="PTHR15344:SF15">
    <property type="entry name" value="CDC42 EFFECTOR PROTEIN 5"/>
    <property type="match status" value="1"/>
</dbReference>
<dbReference type="GO" id="GO:0005737">
    <property type="term" value="C:cytoplasm"/>
    <property type="evidence" value="ECO:0007669"/>
    <property type="project" value="TreeGrafter"/>
</dbReference>
<evidence type="ECO:0000259" key="2">
    <source>
        <dbReference type="PROSITE" id="PS50108"/>
    </source>
</evidence>
<dbReference type="PROSITE" id="PS50108">
    <property type="entry name" value="CRIB"/>
    <property type="match status" value="1"/>
</dbReference>
<dbReference type="GO" id="GO:0007266">
    <property type="term" value="P:Rho protein signal transduction"/>
    <property type="evidence" value="ECO:0007669"/>
    <property type="project" value="TreeGrafter"/>
</dbReference>
<sequence length="160" mass="17488">MPILKPSRSSGNGVGGSQRRVRLNAAMISAPLGDFRHTMHVGRGGDAFGDTSFLSNHGPAKDPESPKLTPSNNNNHHTPPMSDRNPEHELDSFNASVKTKATNNNGISKSGDMEKVSDGGFGRKEESKTGCKSRQMLSHHFLISLYWKSYTDASLIFKYN</sequence>
<feature type="region of interest" description="Disordered" evidence="1">
    <location>
        <begin position="50"/>
        <end position="130"/>
    </location>
</feature>
<dbReference type="SMART" id="SM00285">
    <property type="entry name" value="PBD"/>
    <property type="match status" value="1"/>
</dbReference>
<name>A0A8C4TLT7_ERPCA</name>
<evidence type="ECO:0000313" key="4">
    <source>
        <dbReference type="Proteomes" id="UP000694620"/>
    </source>
</evidence>
<reference evidence="3" key="3">
    <citation type="submission" date="2025-09" db="UniProtKB">
        <authorList>
            <consortium name="Ensembl"/>
        </authorList>
    </citation>
    <scope>IDENTIFICATION</scope>
</reference>
<dbReference type="Proteomes" id="UP000694620">
    <property type="component" value="Chromosome 16"/>
</dbReference>
<evidence type="ECO:0000256" key="1">
    <source>
        <dbReference type="SAM" id="MobiDB-lite"/>
    </source>
</evidence>
<dbReference type="AlphaFoldDB" id="A0A8C4TLT7"/>
<evidence type="ECO:0000313" key="3">
    <source>
        <dbReference type="Ensembl" id="ENSECRP00000033648.1"/>
    </source>
</evidence>
<dbReference type="GO" id="GO:0005856">
    <property type="term" value="C:cytoskeleton"/>
    <property type="evidence" value="ECO:0007669"/>
    <property type="project" value="TreeGrafter"/>
</dbReference>
<feature type="domain" description="CRIB" evidence="2">
    <location>
        <begin position="28"/>
        <end position="42"/>
    </location>
</feature>
<reference evidence="3" key="1">
    <citation type="submission" date="2021-06" db="EMBL/GenBank/DDBJ databases">
        <authorList>
            <consortium name="Wellcome Sanger Institute Data Sharing"/>
        </authorList>
    </citation>
    <scope>NUCLEOTIDE SEQUENCE [LARGE SCALE GENOMIC DNA]</scope>
</reference>
<protein>
    <recommendedName>
        <fullName evidence="2">CRIB domain-containing protein</fullName>
    </recommendedName>
</protein>
<dbReference type="InterPro" id="IPR051296">
    <property type="entry name" value="Cdc42_Effector_BORG/CEP"/>
</dbReference>
<dbReference type="GO" id="GO:0005886">
    <property type="term" value="C:plasma membrane"/>
    <property type="evidence" value="ECO:0007669"/>
    <property type="project" value="TreeGrafter"/>
</dbReference>
<dbReference type="GO" id="GO:0031267">
    <property type="term" value="F:small GTPase binding"/>
    <property type="evidence" value="ECO:0007669"/>
    <property type="project" value="TreeGrafter"/>
</dbReference>